<dbReference type="InterPro" id="IPR035919">
    <property type="entry name" value="EAL_sf"/>
</dbReference>
<gene>
    <name evidence="3" type="ORF">BA890_01835</name>
</gene>
<dbReference type="SMART" id="SM00052">
    <property type="entry name" value="EAL"/>
    <property type="match status" value="1"/>
</dbReference>
<dbReference type="PANTHER" id="PTHR33121:SF70">
    <property type="entry name" value="SIGNALING PROTEIN YKOW"/>
    <property type="match status" value="1"/>
</dbReference>
<dbReference type="KEGG" id="vna:PN96_11495"/>
<dbReference type="SUPFAM" id="SSF141868">
    <property type="entry name" value="EAL domain-like"/>
    <property type="match status" value="1"/>
</dbReference>
<evidence type="ECO:0000259" key="2">
    <source>
        <dbReference type="PROSITE" id="PS50883"/>
    </source>
</evidence>
<sequence length="257" mass="30092">MFTVEYSTCGGVTISNKNSYVTLEFLLQPIYLPKSGETIYCECLSRVINESGETLNSESFFDNIDDEFIKTVFLLQMEYFSGIKTSKGIFLNLNLSALEDDEFVEKVINKNIYNKFHIEINEISTSIKYSKILKNIKRLQKLGMFIVLDDYYEENIAAHLSLGLIEWDYIKIDRSFLLYNSGDDDCLKSLIFVLRPYCKHGLIIEGVETYFQNEYLKKYNILAQGYFYSRPRKVTNEREDHQESELMKKKSKANTYH</sequence>
<dbReference type="CDD" id="cd01948">
    <property type="entry name" value="EAL"/>
    <property type="match status" value="1"/>
</dbReference>
<dbReference type="PROSITE" id="PS50883">
    <property type="entry name" value="EAL"/>
    <property type="match status" value="1"/>
</dbReference>
<dbReference type="PANTHER" id="PTHR33121">
    <property type="entry name" value="CYCLIC DI-GMP PHOSPHODIESTERASE PDEF"/>
    <property type="match status" value="1"/>
</dbReference>
<dbReference type="InterPro" id="IPR050706">
    <property type="entry name" value="Cyclic-di-GMP_PDE-like"/>
</dbReference>
<dbReference type="GeneID" id="70913433"/>
<dbReference type="AlphaFoldDB" id="A0AAN0Y0I2"/>
<feature type="region of interest" description="Disordered" evidence="1">
    <location>
        <begin position="237"/>
        <end position="257"/>
    </location>
</feature>
<dbReference type="InterPro" id="IPR001633">
    <property type="entry name" value="EAL_dom"/>
</dbReference>
<proteinExistence type="predicted"/>
<evidence type="ECO:0000256" key="1">
    <source>
        <dbReference type="SAM" id="MobiDB-lite"/>
    </source>
</evidence>
<dbReference type="EMBL" id="CP016345">
    <property type="protein sequence ID" value="ANQ11576.1"/>
    <property type="molecule type" value="Genomic_DNA"/>
</dbReference>
<dbReference type="RefSeq" id="WP_020335858.1">
    <property type="nucleotide sequence ID" value="NZ_ATFJ01000038.1"/>
</dbReference>
<evidence type="ECO:0000313" key="4">
    <source>
        <dbReference type="Proteomes" id="UP000092741"/>
    </source>
</evidence>
<keyword evidence="4" id="KW-1185">Reference proteome</keyword>
<protein>
    <submittedName>
        <fullName evidence="3">Diguanylate phosphodiesterase</fullName>
    </submittedName>
</protein>
<organism evidence="3 4">
    <name type="scientific">Vibrio natriegens NBRC 15636 = ATCC 14048 = DSM 759</name>
    <dbReference type="NCBI Taxonomy" id="1219067"/>
    <lineage>
        <taxon>Bacteria</taxon>
        <taxon>Pseudomonadati</taxon>
        <taxon>Pseudomonadota</taxon>
        <taxon>Gammaproteobacteria</taxon>
        <taxon>Vibrionales</taxon>
        <taxon>Vibrionaceae</taxon>
        <taxon>Vibrio</taxon>
    </lineage>
</organism>
<name>A0AAN0Y0I2_VIBNA</name>
<dbReference type="Proteomes" id="UP000092741">
    <property type="component" value="Chromosome 1"/>
</dbReference>
<feature type="compositionally biased region" description="Basic and acidic residues" evidence="1">
    <location>
        <begin position="237"/>
        <end position="248"/>
    </location>
</feature>
<dbReference type="GO" id="GO:0071111">
    <property type="term" value="F:cyclic-guanylate-specific phosphodiesterase activity"/>
    <property type="evidence" value="ECO:0007669"/>
    <property type="project" value="InterPro"/>
</dbReference>
<reference evidence="3 4" key="1">
    <citation type="submission" date="2016-07" db="EMBL/GenBank/DDBJ databases">
        <title>Developing Vibrio natriegens as a novel, fast-growing host for biotechnology.</title>
        <authorList>
            <person name="Weinstock M.T."/>
            <person name="Hesek E.D."/>
            <person name="Wilson C.M."/>
            <person name="Gibson D.G."/>
        </authorList>
    </citation>
    <scope>NUCLEOTIDE SEQUENCE [LARGE SCALE GENOMIC DNA]</scope>
    <source>
        <strain evidence="3 4">ATCC 14048</strain>
    </source>
</reference>
<feature type="domain" description="EAL" evidence="2">
    <location>
        <begin position="1"/>
        <end position="245"/>
    </location>
</feature>
<evidence type="ECO:0000313" key="3">
    <source>
        <dbReference type="EMBL" id="ANQ11576.1"/>
    </source>
</evidence>
<dbReference type="Gene3D" id="3.20.20.450">
    <property type="entry name" value="EAL domain"/>
    <property type="match status" value="1"/>
</dbReference>
<accession>A0AAN0Y0I2</accession>
<dbReference type="Pfam" id="PF00563">
    <property type="entry name" value="EAL"/>
    <property type="match status" value="1"/>
</dbReference>